<evidence type="ECO:0000313" key="1">
    <source>
        <dbReference type="EMBL" id="BBO35504.1"/>
    </source>
</evidence>
<dbReference type="AlphaFoldDB" id="A0A5K7XF55"/>
<dbReference type="Proteomes" id="UP000326837">
    <property type="component" value="Chromosome"/>
</dbReference>
<evidence type="ECO:0000313" key="2">
    <source>
        <dbReference type="Proteomes" id="UP000326837"/>
    </source>
</evidence>
<proteinExistence type="predicted"/>
<gene>
    <name evidence="1" type="ORF">PLANPX_5116</name>
</gene>
<dbReference type="KEGG" id="lpav:PLANPX_5116"/>
<accession>A0A5K7XF55</accession>
<name>A0A5K7XF55_9BACT</name>
<reference evidence="2" key="1">
    <citation type="submission" date="2019-10" db="EMBL/GenBank/DDBJ databases">
        <title>Lacipirellula parvula gen. nov., sp. nov., representing a lineage of planctomycetes widespread in freshwater anoxic habitats, and description of the family Lacipirellulaceae.</title>
        <authorList>
            <person name="Dedysh S.N."/>
            <person name="Kulichevskaya I.S."/>
            <person name="Beletsky A.V."/>
            <person name="Rakitin A.L."/>
            <person name="Mardanov A.V."/>
            <person name="Ivanova A.A."/>
            <person name="Saltykova V.X."/>
            <person name="Rijpstra W.I.C."/>
            <person name="Sinninghe Damste J.S."/>
            <person name="Ravin N.V."/>
        </authorList>
    </citation>
    <scope>NUCLEOTIDE SEQUENCE [LARGE SCALE GENOMIC DNA]</scope>
    <source>
        <strain evidence="2">PX69</strain>
    </source>
</reference>
<sequence>MPAELSAQASQHAEDANRTTFFFAFPLRLRAFARNKKIRKQ</sequence>
<keyword evidence="2" id="KW-1185">Reference proteome</keyword>
<dbReference type="EMBL" id="AP021861">
    <property type="protein sequence ID" value="BBO35504.1"/>
    <property type="molecule type" value="Genomic_DNA"/>
</dbReference>
<organism evidence="1 2">
    <name type="scientific">Lacipirellula parvula</name>
    <dbReference type="NCBI Taxonomy" id="2650471"/>
    <lineage>
        <taxon>Bacteria</taxon>
        <taxon>Pseudomonadati</taxon>
        <taxon>Planctomycetota</taxon>
        <taxon>Planctomycetia</taxon>
        <taxon>Pirellulales</taxon>
        <taxon>Lacipirellulaceae</taxon>
        <taxon>Lacipirellula</taxon>
    </lineage>
</organism>
<protein>
    <submittedName>
        <fullName evidence="1">Uncharacterized protein</fullName>
    </submittedName>
</protein>